<gene>
    <name evidence="4" type="ORF">CRE_16053</name>
</gene>
<evidence type="ECO:0000256" key="1">
    <source>
        <dbReference type="ARBA" id="ARBA00007623"/>
    </source>
</evidence>
<feature type="domain" description="Calpain catalytic" evidence="3">
    <location>
        <begin position="47"/>
        <end position="130"/>
    </location>
</feature>
<dbReference type="eggNOG" id="KOG0045">
    <property type="taxonomic scope" value="Eukaryota"/>
</dbReference>
<evidence type="ECO:0000313" key="5">
    <source>
        <dbReference type="Proteomes" id="UP000008281"/>
    </source>
</evidence>
<dbReference type="STRING" id="31234.E3MBK6"/>
<organism evidence="5">
    <name type="scientific">Caenorhabditis remanei</name>
    <name type="common">Caenorhabditis vulgaris</name>
    <dbReference type="NCBI Taxonomy" id="31234"/>
    <lineage>
        <taxon>Eukaryota</taxon>
        <taxon>Metazoa</taxon>
        <taxon>Ecdysozoa</taxon>
        <taxon>Nematoda</taxon>
        <taxon>Chromadorea</taxon>
        <taxon>Rhabditida</taxon>
        <taxon>Rhabditina</taxon>
        <taxon>Rhabditomorpha</taxon>
        <taxon>Rhabditoidea</taxon>
        <taxon>Rhabditidae</taxon>
        <taxon>Peloderinae</taxon>
        <taxon>Caenorhabditis</taxon>
    </lineage>
</organism>
<accession>E3MBK6</accession>
<dbReference type="Pfam" id="PF00648">
    <property type="entry name" value="Peptidase_C2"/>
    <property type="match status" value="1"/>
</dbReference>
<evidence type="ECO:0000313" key="4">
    <source>
        <dbReference type="EMBL" id="EFO97814.1"/>
    </source>
</evidence>
<dbReference type="InterPro" id="IPR001300">
    <property type="entry name" value="Peptidase_C2_calpain_cat"/>
</dbReference>
<dbReference type="EMBL" id="DS268433">
    <property type="protein sequence ID" value="EFO97814.1"/>
    <property type="molecule type" value="Genomic_DNA"/>
</dbReference>
<dbReference type="InParanoid" id="E3MBK6"/>
<dbReference type="AlphaFoldDB" id="E3MBK6"/>
<dbReference type="SUPFAM" id="SSF54001">
    <property type="entry name" value="Cysteine proteinases"/>
    <property type="match status" value="1"/>
</dbReference>
<reference evidence="4" key="1">
    <citation type="submission" date="2007-07" db="EMBL/GenBank/DDBJ databases">
        <title>PCAP assembly of the Caenorhabditis remanei genome.</title>
        <authorList>
            <consortium name="The Caenorhabditis remanei Sequencing Consortium"/>
            <person name="Wilson R.K."/>
        </authorList>
    </citation>
    <scope>NUCLEOTIDE SEQUENCE [LARGE SCALE GENOMIC DNA]</scope>
    <source>
        <strain evidence="4">PB4641</strain>
    </source>
</reference>
<evidence type="ECO:0000259" key="3">
    <source>
        <dbReference type="PROSITE" id="PS50203"/>
    </source>
</evidence>
<dbReference type="Proteomes" id="UP000008281">
    <property type="component" value="Unassembled WGS sequence"/>
</dbReference>
<dbReference type="Gene3D" id="3.90.70.10">
    <property type="entry name" value="Cysteine proteinases"/>
    <property type="match status" value="1"/>
</dbReference>
<protein>
    <recommendedName>
        <fullName evidence="3">Calpain catalytic domain-containing protein</fullName>
    </recommendedName>
</protein>
<dbReference type="InterPro" id="IPR022684">
    <property type="entry name" value="Calpain_cysteine_protease"/>
</dbReference>
<dbReference type="GO" id="GO:0006508">
    <property type="term" value="P:proteolysis"/>
    <property type="evidence" value="ECO:0007669"/>
    <property type="project" value="InterPro"/>
</dbReference>
<dbReference type="OrthoDB" id="5907776at2759"/>
<comment type="caution">
    <text evidence="2">Lacks conserved residue(s) required for the propagation of feature annotation.</text>
</comment>
<dbReference type="InterPro" id="IPR038765">
    <property type="entry name" value="Papain-like_cys_pep_sf"/>
</dbReference>
<dbReference type="PANTHER" id="PTHR10183:SF382">
    <property type="entry name" value="CALPAIN-15"/>
    <property type="match status" value="1"/>
</dbReference>
<name>E3MBK6_CAERE</name>
<dbReference type="PROSITE" id="PS50203">
    <property type="entry name" value="CALPAIN_CAT"/>
    <property type="match status" value="1"/>
</dbReference>
<keyword evidence="5" id="KW-1185">Reference proteome</keyword>
<sequence>MLWTKLEEYQLVFFSVDQVIHNVRYYRSCGFLMTIATPKEYKDFSKKGLANNHAYSLLDTCIHEGHRLVLIGASNYIKWEGKWSDLPAFNEETTSTWRNFEKKFLEQRFSWMEINDLCERVERLIVCRYHEDWFELRTEEVQLNSTKPEKTLRVTLKRRCTLLIKLSVQDRLKKKSDASLVVGLINIHRVTKTNQIGKLILSYTVNLHFLDRSPENEFVETDSFDLDPGNYFIIFTFISNKLPFEYEFIIKSSSPIDHISYDFVTFENNLASHKSILEMIESEKCGIEIRKGLVLHEYSRDNFLLLMAENKTKDPIRISVIAKVSELCLFHGIDTDYLVKIVQKRNGPLHESAVYLTIPAKSKCVIGTLWTFSGEMKLEKQPKKPEVSCKYWIRIFEEEMKKLTEWEMELMTSKELEKYIYRNTIYKPIPIE</sequence>
<comment type="similarity">
    <text evidence="1">Belongs to the peptidase C2 family.</text>
</comment>
<dbReference type="GO" id="GO:0005737">
    <property type="term" value="C:cytoplasm"/>
    <property type="evidence" value="ECO:0007669"/>
    <property type="project" value="TreeGrafter"/>
</dbReference>
<dbReference type="HOGENOM" id="CLU_634988_0_0_1"/>
<dbReference type="GO" id="GO:0004198">
    <property type="term" value="F:calcium-dependent cysteine-type endopeptidase activity"/>
    <property type="evidence" value="ECO:0007669"/>
    <property type="project" value="InterPro"/>
</dbReference>
<proteinExistence type="inferred from homology"/>
<evidence type="ECO:0000256" key="2">
    <source>
        <dbReference type="PROSITE-ProRule" id="PRU00239"/>
    </source>
</evidence>
<dbReference type="PANTHER" id="PTHR10183">
    <property type="entry name" value="CALPAIN"/>
    <property type="match status" value="1"/>
</dbReference>